<proteinExistence type="predicted"/>
<name>A0A6J5LF92_9CAUD</name>
<feature type="region of interest" description="Disordered" evidence="1">
    <location>
        <begin position="20"/>
        <end position="99"/>
    </location>
</feature>
<organism evidence="2">
    <name type="scientific">uncultured Caudovirales phage</name>
    <dbReference type="NCBI Taxonomy" id="2100421"/>
    <lineage>
        <taxon>Viruses</taxon>
        <taxon>Duplodnaviria</taxon>
        <taxon>Heunggongvirae</taxon>
        <taxon>Uroviricota</taxon>
        <taxon>Caudoviricetes</taxon>
        <taxon>Peduoviridae</taxon>
        <taxon>Maltschvirus</taxon>
        <taxon>Maltschvirus maltsch</taxon>
    </lineage>
</organism>
<feature type="compositionally biased region" description="Basic residues" evidence="1">
    <location>
        <begin position="75"/>
        <end position="84"/>
    </location>
</feature>
<sequence length="99" mass="9913">MAKVKKFANGGALADVVGTASKFTAPPGDNSSAPSAAPPLNYGGSGAPDGATAPNVGQTEQDIDAASTATPNLPKYRKGGHVTTRRLSSVTKSSKSPTW</sequence>
<evidence type="ECO:0000313" key="2">
    <source>
        <dbReference type="EMBL" id="CAB4131856.1"/>
    </source>
</evidence>
<dbReference type="EMBL" id="LR796253">
    <property type="protein sequence ID" value="CAB4131856.1"/>
    <property type="molecule type" value="Genomic_DNA"/>
</dbReference>
<gene>
    <name evidence="2" type="ORF">UFOVP125_66</name>
</gene>
<reference evidence="2" key="1">
    <citation type="submission" date="2020-04" db="EMBL/GenBank/DDBJ databases">
        <authorList>
            <person name="Chiriac C."/>
            <person name="Salcher M."/>
            <person name="Ghai R."/>
            <person name="Kavagutti S V."/>
        </authorList>
    </citation>
    <scope>NUCLEOTIDE SEQUENCE</scope>
</reference>
<evidence type="ECO:0000256" key="1">
    <source>
        <dbReference type="SAM" id="MobiDB-lite"/>
    </source>
</evidence>
<protein>
    <submittedName>
        <fullName evidence="2">Uncharacterized protein</fullName>
    </submittedName>
</protein>
<feature type="compositionally biased region" description="Polar residues" evidence="1">
    <location>
        <begin position="85"/>
        <end position="99"/>
    </location>
</feature>
<accession>A0A6J5LF92</accession>